<evidence type="ECO:0000256" key="1">
    <source>
        <dbReference type="ARBA" id="ARBA00006738"/>
    </source>
</evidence>
<keyword evidence="4" id="KW-1185">Reference proteome</keyword>
<dbReference type="InterPro" id="IPR011335">
    <property type="entry name" value="Restrct_endonuc-II-like"/>
</dbReference>
<dbReference type="NCBIfam" id="NF009150">
    <property type="entry name" value="PRK12497.1-3"/>
    <property type="match status" value="1"/>
</dbReference>
<name>A0ABV9LQC1_9ACTN</name>
<dbReference type="RefSeq" id="WP_387993424.1">
    <property type="nucleotide sequence ID" value="NZ_JBHSGR010000029.1"/>
</dbReference>
<dbReference type="SUPFAM" id="SSF52980">
    <property type="entry name" value="Restriction endonuclease-like"/>
    <property type="match status" value="1"/>
</dbReference>
<dbReference type="PANTHER" id="PTHR34039">
    <property type="entry name" value="UPF0102 PROTEIN YRAN"/>
    <property type="match status" value="1"/>
</dbReference>
<protein>
    <recommendedName>
        <fullName evidence="2">UPF0102 protein ACFO3M_20685</fullName>
    </recommendedName>
</protein>
<dbReference type="Gene3D" id="3.40.1350.10">
    <property type="match status" value="1"/>
</dbReference>
<dbReference type="EMBL" id="JBHSGR010000029">
    <property type="protein sequence ID" value="MFC4695830.1"/>
    <property type="molecule type" value="Genomic_DNA"/>
</dbReference>
<reference evidence="4" key="1">
    <citation type="journal article" date="2019" name="Int. J. Syst. Evol. Microbiol.">
        <title>The Global Catalogue of Microorganisms (GCM) 10K type strain sequencing project: providing services to taxonomists for standard genome sequencing and annotation.</title>
        <authorList>
            <consortium name="The Broad Institute Genomics Platform"/>
            <consortium name="The Broad Institute Genome Sequencing Center for Infectious Disease"/>
            <person name="Wu L."/>
            <person name="Ma J."/>
        </authorList>
    </citation>
    <scope>NUCLEOTIDE SEQUENCE [LARGE SCALE GENOMIC DNA]</scope>
    <source>
        <strain evidence="4">CCUG 62763</strain>
    </source>
</reference>
<dbReference type="CDD" id="cd20736">
    <property type="entry name" value="PoNe_Nuclease"/>
    <property type="match status" value="1"/>
</dbReference>
<dbReference type="Proteomes" id="UP001596025">
    <property type="component" value="Unassembled WGS sequence"/>
</dbReference>
<evidence type="ECO:0000313" key="3">
    <source>
        <dbReference type="EMBL" id="MFC4695830.1"/>
    </source>
</evidence>
<comment type="caution">
    <text evidence="3">The sequence shown here is derived from an EMBL/GenBank/DDBJ whole genome shotgun (WGS) entry which is preliminary data.</text>
</comment>
<evidence type="ECO:0000313" key="4">
    <source>
        <dbReference type="Proteomes" id="UP001596025"/>
    </source>
</evidence>
<gene>
    <name evidence="3" type="ORF">ACFO3M_20685</name>
</gene>
<proteinExistence type="inferred from homology"/>
<accession>A0ABV9LQC1</accession>
<sequence length="119" mass="12990">MSTRTELGSRGETIAAAYLTDAGLAVLDRNWRCRDGELDIVAREGAAIVFCEVKTRRATGFGHPVEAVTAAKQRRLRTLAQRWLAAHDEHAPDLRFDVVGVLVRPAAPALVTHLRGAFS</sequence>
<dbReference type="Pfam" id="PF02021">
    <property type="entry name" value="UPF0102"/>
    <property type="match status" value="1"/>
</dbReference>
<comment type="similarity">
    <text evidence="1 2">Belongs to the UPF0102 family.</text>
</comment>
<dbReference type="InterPro" id="IPR003509">
    <property type="entry name" value="UPF0102_YraN-like"/>
</dbReference>
<evidence type="ECO:0000256" key="2">
    <source>
        <dbReference type="HAMAP-Rule" id="MF_00048"/>
    </source>
</evidence>
<dbReference type="InterPro" id="IPR011856">
    <property type="entry name" value="tRNA_endonuc-like_dom_sf"/>
</dbReference>
<dbReference type="PANTHER" id="PTHR34039:SF1">
    <property type="entry name" value="UPF0102 PROTEIN YRAN"/>
    <property type="match status" value="1"/>
</dbReference>
<dbReference type="HAMAP" id="MF_00048">
    <property type="entry name" value="UPF0102"/>
    <property type="match status" value="1"/>
</dbReference>
<dbReference type="NCBIfam" id="TIGR00252">
    <property type="entry name" value="YraN family protein"/>
    <property type="match status" value="1"/>
</dbReference>
<organism evidence="3 4">
    <name type="scientific">Geodermatophilus arenarius</name>
    <dbReference type="NCBI Taxonomy" id="1137990"/>
    <lineage>
        <taxon>Bacteria</taxon>
        <taxon>Bacillati</taxon>
        <taxon>Actinomycetota</taxon>
        <taxon>Actinomycetes</taxon>
        <taxon>Geodermatophilales</taxon>
        <taxon>Geodermatophilaceae</taxon>
        <taxon>Geodermatophilus</taxon>
    </lineage>
</organism>
<dbReference type="NCBIfam" id="NF009154">
    <property type="entry name" value="PRK12497.3-3"/>
    <property type="match status" value="1"/>
</dbReference>